<evidence type="ECO:0000313" key="1">
    <source>
        <dbReference type="EMBL" id="KAL3285131.1"/>
    </source>
</evidence>
<keyword evidence="2" id="KW-1185">Reference proteome</keyword>
<evidence type="ECO:0000313" key="2">
    <source>
        <dbReference type="Proteomes" id="UP001516400"/>
    </source>
</evidence>
<reference evidence="1 2" key="1">
    <citation type="journal article" date="2021" name="BMC Biol.">
        <title>Horizontally acquired antibacterial genes associated with adaptive radiation of ladybird beetles.</title>
        <authorList>
            <person name="Li H.S."/>
            <person name="Tang X.F."/>
            <person name="Huang Y.H."/>
            <person name="Xu Z.Y."/>
            <person name="Chen M.L."/>
            <person name="Du X.Y."/>
            <person name="Qiu B.Y."/>
            <person name="Chen P.T."/>
            <person name="Zhang W."/>
            <person name="Slipinski A."/>
            <person name="Escalona H.E."/>
            <person name="Waterhouse R.M."/>
            <person name="Zwick A."/>
            <person name="Pang H."/>
        </authorList>
    </citation>
    <scope>NUCLEOTIDE SEQUENCE [LARGE SCALE GENOMIC DNA]</scope>
    <source>
        <strain evidence="1">SYSU2018</strain>
    </source>
</reference>
<dbReference type="InterPro" id="IPR000048">
    <property type="entry name" value="IQ_motif_EF-hand-BS"/>
</dbReference>
<accession>A0ABD2P369</accession>
<dbReference type="AlphaFoldDB" id="A0ABD2P369"/>
<dbReference type="PROSITE" id="PS50096">
    <property type="entry name" value="IQ"/>
    <property type="match status" value="1"/>
</dbReference>
<organism evidence="1 2">
    <name type="scientific">Cryptolaemus montrouzieri</name>
    <dbReference type="NCBI Taxonomy" id="559131"/>
    <lineage>
        <taxon>Eukaryota</taxon>
        <taxon>Metazoa</taxon>
        <taxon>Ecdysozoa</taxon>
        <taxon>Arthropoda</taxon>
        <taxon>Hexapoda</taxon>
        <taxon>Insecta</taxon>
        <taxon>Pterygota</taxon>
        <taxon>Neoptera</taxon>
        <taxon>Endopterygota</taxon>
        <taxon>Coleoptera</taxon>
        <taxon>Polyphaga</taxon>
        <taxon>Cucujiformia</taxon>
        <taxon>Coccinelloidea</taxon>
        <taxon>Coccinellidae</taxon>
        <taxon>Scymninae</taxon>
        <taxon>Scymnini</taxon>
        <taxon>Cryptolaemus</taxon>
    </lineage>
</organism>
<dbReference type="EMBL" id="JABFTP020000165">
    <property type="protein sequence ID" value="KAL3285131.1"/>
    <property type="molecule type" value="Genomic_DNA"/>
</dbReference>
<proteinExistence type="predicted"/>
<protein>
    <submittedName>
        <fullName evidence="1">Uncharacterized protein</fullName>
    </submittedName>
</protein>
<dbReference type="PANTHER" id="PTHR34927">
    <property type="entry name" value="IQ DOMAIN-CONTAINING PROTEIN K"/>
    <property type="match status" value="1"/>
</dbReference>
<dbReference type="Pfam" id="PF00612">
    <property type="entry name" value="IQ"/>
    <property type="match status" value="1"/>
</dbReference>
<dbReference type="PANTHER" id="PTHR34927:SF1">
    <property type="entry name" value="IQ DOMAIN-CONTAINING PROTEIN K"/>
    <property type="match status" value="1"/>
</dbReference>
<name>A0ABD2P369_9CUCU</name>
<comment type="caution">
    <text evidence="1">The sequence shown here is derived from an EMBL/GenBank/DDBJ whole genome shotgun (WGS) entry which is preliminary data.</text>
</comment>
<sequence>MNTLQEAAKQNCYDRQRTAFDPIDHIVEYLWFHNPKYPERMKDYKSIYDVAWIQNYLKNNPRPCYPFHLIWSDEFAALKIQSFMRGYWVRKRIEVQEVRNFWKQLKEESRGSRTSISQRFFMMD</sequence>
<dbReference type="Proteomes" id="UP001516400">
    <property type="component" value="Unassembled WGS sequence"/>
</dbReference>
<dbReference type="InterPro" id="IPR043408">
    <property type="entry name" value="IQCK"/>
</dbReference>
<gene>
    <name evidence="1" type="ORF">HHI36_019255</name>
</gene>